<dbReference type="PANTHER" id="PTHR34390:SF2">
    <property type="entry name" value="SUCCINATE TRANSPORTER SUBUNIT YJJP-RELATED"/>
    <property type="match status" value="1"/>
</dbReference>
<dbReference type="InterPro" id="IPR010619">
    <property type="entry name" value="ThrE-like_N"/>
</dbReference>
<dbReference type="GO" id="GO:0005886">
    <property type="term" value="C:plasma membrane"/>
    <property type="evidence" value="ECO:0007669"/>
    <property type="project" value="UniProtKB-SubCell"/>
</dbReference>
<evidence type="ECO:0000259" key="8">
    <source>
        <dbReference type="Pfam" id="PF06738"/>
    </source>
</evidence>
<evidence type="ECO:0000256" key="3">
    <source>
        <dbReference type="ARBA" id="ARBA00022692"/>
    </source>
</evidence>
<protein>
    <submittedName>
        <fullName evidence="10">Uncharacterized membrane protein YjjP, DUF1212 family</fullName>
    </submittedName>
</protein>
<dbReference type="GO" id="GO:0022857">
    <property type="term" value="F:transmembrane transporter activity"/>
    <property type="evidence" value="ECO:0007669"/>
    <property type="project" value="InterPro"/>
</dbReference>
<evidence type="ECO:0000256" key="4">
    <source>
        <dbReference type="ARBA" id="ARBA00022989"/>
    </source>
</evidence>
<dbReference type="InterPro" id="IPR024528">
    <property type="entry name" value="ThrE_2"/>
</dbReference>
<keyword evidence="5 7" id="KW-0472">Membrane</keyword>
<gene>
    <name evidence="10" type="ORF">SAMN04488094_101612</name>
</gene>
<feature type="domain" description="Threonine/serine exporter-like N-terminal" evidence="8">
    <location>
        <begin position="20"/>
        <end position="254"/>
    </location>
</feature>
<keyword evidence="4 7" id="KW-1133">Transmembrane helix</keyword>
<proteinExistence type="inferred from homology"/>
<dbReference type="InterPro" id="IPR050539">
    <property type="entry name" value="ThrE_Dicarb/AminoAcid_Exp"/>
</dbReference>
<feature type="transmembrane region" description="Helical" evidence="7">
    <location>
        <begin position="199"/>
        <end position="216"/>
    </location>
</feature>
<evidence type="ECO:0000256" key="5">
    <source>
        <dbReference type="ARBA" id="ARBA00023136"/>
    </source>
</evidence>
<evidence type="ECO:0000313" key="11">
    <source>
        <dbReference type="Proteomes" id="UP000198728"/>
    </source>
</evidence>
<dbReference type="GO" id="GO:0015744">
    <property type="term" value="P:succinate transport"/>
    <property type="evidence" value="ECO:0007669"/>
    <property type="project" value="TreeGrafter"/>
</dbReference>
<feature type="transmembrane region" description="Helical" evidence="7">
    <location>
        <begin position="272"/>
        <end position="290"/>
    </location>
</feature>
<evidence type="ECO:0000256" key="7">
    <source>
        <dbReference type="SAM" id="Phobius"/>
    </source>
</evidence>
<feature type="transmembrane region" description="Helical" evidence="7">
    <location>
        <begin position="323"/>
        <end position="341"/>
    </location>
</feature>
<evidence type="ECO:0000313" key="10">
    <source>
        <dbReference type="EMBL" id="SFB81612.1"/>
    </source>
</evidence>
<feature type="domain" description="Threonine/Serine exporter ThrE" evidence="9">
    <location>
        <begin position="276"/>
        <end position="415"/>
    </location>
</feature>
<feature type="transmembrane region" description="Helical" evidence="7">
    <location>
        <begin position="172"/>
        <end position="193"/>
    </location>
</feature>
<dbReference type="RefSeq" id="WP_245758725.1">
    <property type="nucleotide sequence ID" value="NZ_FOLG01000001.1"/>
</dbReference>
<dbReference type="Pfam" id="PF06738">
    <property type="entry name" value="ThrE"/>
    <property type="match status" value="1"/>
</dbReference>
<evidence type="ECO:0000256" key="2">
    <source>
        <dbReference type="ARBA" id="ARBA00022475"/>
    </source>
</evidence>
<reference evidence="10 11" key="1">
    <citation type="submission" date="2016-10" db="EMBL/GenBank/DDBJ databases">
        <authorList>
            <person name="de Groot N.N."/>
        </authorList>
    </citation>
    <scope>NUCLEOTIDE SEQUENCE [LARGE SCALE GENOMIC DNA]</scope>
    <source>
        <strain evidence="10 11">DSM 19548</strain>
    </source>
</reference>
<feature type="transmembrane region" description="Helical" evidence="7">
    <location>
        <begin position="395"/>
        <end position="417"/>
    </location>
</feature>
<organism evidence="10 11">
    <name type="scientific">Tropicimonas isoalkanivorans</name>
    <dbReference type="NCBI Taxonomy" id="441112"/>
    <lineage>
        <taxon>Bacteria</taxon>
        <taxon>Pseudomonadati</taxon>
        <taxon>Pseudomonadota</taxon>
        <taxon>Alphaproteobacteria</taxon>
        <taxon>Rhodobacterales</taxon>
        <taxon>Roseobacteraceae</taxon>
        <taxon>Tropicimonas</taxon>
    </lineage>
</organism>
<evidence type="ECO:0000259" key="9">
    <source>
        <dbReference type="Pfam" id="PF12821"/>
    </source>
</evidence>
<evidence type="ECO:0000256" key="6">
    <source>
        <dbReference type="ARBA" id="ARBA00034125"/>
    </source>
</evidence>
<feature type="transmembrane region" description="Helical" evidence="7">
    <location>
        <begin position="297"/>
        <end position="317"/>
    </location>
</feature>
<sequence>MTDDFVVTRHRHLEQIAMTALEVGRMLSETGAKTSVVSAGMKKIAEGLGADRVYSRIGYASLALTVAHGENTITRMIDVGPLGVNMRLNHELRELCRVVERGGPGVGDVRASLKALREQTPHHSRWLVAVSAGVACAAFGRLLGVDWLALVPIFVASAAGQWLRVSMVHRGVNVFVIAAIVAFTASILSGTLAIAVGSLMVPMAMTASVLLLVPGIPAMNAQTDIMEGYPTMGSARFVTVAMLLMFITVGLGAAQLLNSGGQGNLLSQQPSVIHHAVFGAIAAAGFGVLFNFGARRLFWASLAGALALSVRTVALQAGWNLEAASFAAAAVVALAVELLRFGPFEVRRPRSVLAIAGCIPMIPGGAATSWIIGLLELTAQSPVDPAASLQTAVSAGLRVVFTIGAIGAGLTMVRSLVPHAEFP</sequence>
<dbReference type="Proteomes" id="UP000198728">
    <property type="component" value="Unassembled WGS sequence"/>
</dbReference>
<keyword evidence="2" id="KW-1003">Cell membrane</keyword>
<name>A0A1I1E4N9_9RHOB</name>
<comment type="similarity">
    <text evidence="6">Belongs to the ThrE exporter (TC 2.A.79) family.</text>
</comment>
<comment type="subcellular location">
    <subcellularLocation>
        <location evidence="1">Cell membrane</location>
        <topology evidence="1">Multi-pass membrane protein</topology>
    </subcellularLocation>
</comment>
<feature type="transmembrane region" description="Helical" evidence="7">
    <location>
        <begin position="353"/>
        <end position="375"/>
    </location>
</feature>
<feature type="transmembrane region" description="Helical" evidence="7">
    <location>
        <begin position="237"/>
        <end position="257"/>
    </location>
</feature>
<keyword evidence="11" id="KW-1185">Reference proteome</keyword>
<dbReference type="Pfam" id="PF12821">
    <property type="entry name" value="ThrE_2"/>
    <property type="match status" value="1"/>
</dbReference>
<dbReference type="STRING" id="441112.SAMN04488094_101612"/>
<feature type="transmembrane region" description="Helical" evidence="7">
    <location>
        <begin position="149"/>
        <end position="165"/>
    </location>
</feature>
<accession>A0A1I1E4N9</accession>
<dbReference type="PANTHER" id="PTHR34390">
    <property type="entry name" value="UPF0442 PROTEIN YJJB-RELATED"/>
    <property type="match status" value="1"/>
</dbReference>
<evidence type="ECO:0000256" key="1">
    <source>
        <dbReference type="ARBA" id="ARBA00004651"/>
    </source>
</evidence>
<dbReference type="EMBL" id="FOLG01000001">
    <property type="protein sequence ID" value="SFB81612.1"/>
    <property type="molecule type" value="Genomic_DNA"/>
</dbReference>
<keyword evidence="3 7" id="KW-0812">Transmembrane</keyword>
<dbReference type="AlphaFoldDB" id="A0A1I1E4N9"/>